<name>K2JTH8_9GAMM</name>
<dbReference type="Proteomes" id="UP000006755">
    <property type="component" value="Unassembled WGS sequence"/>
</dbReference>
<dbReference type="eggNOG" id="COG0790">
    <property type="taxonomic scope" value="Bacteria"/>
</dbReference>
<evidence type="ECO:0000313" key="3">
    <source>
        <dbReference type="Proteomes" id="UP000006755"/>
    </source>
</evidence>
<dbReference type="InterPro" id="IPR050767">
    <property type="entry name" value="Sel1_AlgK"/>
</dbReference>
<proteinExistence type="predicted"/>
<feature type="chain" id="PRO_5003859282" evidence="1">
    <location>
        <begin position="21"/>
        <end position="269"/>
    </location>
</feature>
<keyword evidence="3" id="KW-1185">Reference proteome</keyword>
<evidence type="ECO:0000313" key="2">
    <source>
        <dbReference type="EMBL" id="EKE68475.1"/>
    </source>
</evidence>
<dbReference type="Pfam" id="PF08238">
    <property type="entry name" value="Sel1"/>
    <property type="match status" value="5"/>
</dbReference>
<dbReference type="STRING" id="745411.B3C1_16717"/>
<dbReference type="RefSeq" id="WP_008486277.1">
    <property type="nucleotide sequence ID" value="NZ_AMRI01000030.1"/>
</dbReference>
<dbReference type="SMART" id="SM00671">
    <property type="entry name" value="SEL1"/>
    <property type="match status" value="4"/>
</dbReference>
<dbReference type="AlphaFoldDB" id="K2JTH8"/>
<dbReference type="PATRIC" id="fig|745411.4.peg.3293"/>
<reference evidence="2 3" key="1">
    <citation type="journal article" date="2012" name="J. Bacteriol.">
        <title>Genome Sequence of Gallaecimonas xiamenensis Type Strain 3-C-1.</title>
        <authorList>
            <person name="Lai Q."/>
            <person name="Wang L."/>
            <person name="Wang W."/>
            <person name="Shao Z."/>
        </authorList>
    </citation>
    <scope>NUCLEOTIDE SEQUENCE [LARGE SCALE GENOMIC DNA]</scope>
    <source>
        <strain evidence="2 3">3-C-1</strain>
    </source>
</reference>
<gene>
    <name evidence="2" type="ORF">B3C1_16717</name>
</gene>
<dbReference type="PROSITE" id="PS51257">
    <property type="entry name" value="PROKAR_LIPOPROTEIN"/>
    <property type="match status" value="1"/>
</dbReference>
<dbReference type="InterPro" id="IPR006597">
    <property type="entry name" value="Sel1-like"/>
</dbReference>
<dbReference type="SUPFAM" id="SSF81901">
    <property type="entry name" value="HCP-like"/>
    <property type="match status" value="1"/>
</dbReference>
<dbReference type="PANTHER" id="PTHR11102">
    <property type="entry name" value="SEL-1-LIKE PROTEIN"/>
    <property type="match status" value="1"/>
</dbReference>
<dbReference type="EMBL" id="AMRI01000030">
    <property type="protein sequence ID" value="EKE68475.1"/>
    <property type="molecule type" value="Genomic_DNA"/>
</dbReference>
<dbReference type="InterPro" id="IPR011990">
    <property type="entry name" value="TPR-like_helical_dom_sf"/>
</dbReference>
<dbReference type="PANTHER" id="PTHR11102:SF160">
    <property type="entry name" value="ERAD-ASSOCIATED E3 UBIQUITIN-PROTEIN LIGASE COMPONENT HRD3"/>
    <property type="match status" value="1"/>
</dbReference>
<feature type="signal peptide" evidence="1">
    <location>
        <begin position="1"/>
        <end position="20"/>
    </location>
</feature>
<evidence type="ECO:0000256" key="1">
    <source>
        <dbReference type="SAM" id="SignalP"/>
    </source>
</evidence>
<dbReference type="Gene3D" id="1.25.40.10">
    <property type="entry name" value="Tetratricopeptide repeat domain"/>
    <property type="match status" value="1"/>
</dbReference>
<accession>K2JTH8</accession>
<keyword evidence="1" id="KW-0732">Signal</keyword>
<protein>
    <submittedName>
        <fullName evidence="2">Sel1 domain-containing protein</fullName>
    </submittedName>
</protein>
<comment type="caution">
    <text evidence="2">The sequence shown here is derived from an EMBL/GenBank/DDBJ whole genome shotgun (WGS) entry which is preliminary data.</text>
</comment>
<dbReference type="OrthoDB" id="9792653at2"/>
<organism evidence="2 3">
    <name type="scientific">Gallaecimonas xiamenensis 3-C-1</name>
    <dbReference type="NCBI Taxonomy" id="745411"/>
    <lineage>
        <taxon>Bacteria</taxon>
        <taxon>Pseudomonadati</taxon>
        <taxon>Pseudomonadota</taxon>
        <taxon>Gammaproteobacteria</taxon>
        <taxon>Enterobacterales</taxon>
        <taxon>Gallaecimonadaceae</taxon>
        <taxon>Gallaecimonas</taxon>
    </lineage>
</organism>
<sequence length="269" mass="29708">MRYPLSLLLALTLLGGCASQAPTTQPRTSYQEALYRFDFVGAQRLLLAQKAQGDKRAARYLADQGEWLAGQVVLQQASPQTQAEQAETLILQSGPQMSDFREAAHWAKSAAQAGNPQGQYWLGWLLEKGQGFRQNPHQASYWYQQAAQQGLACAQRQLALLLENGALMVPDLQEAAHWYGAAARQGDPLAQLNLGQLYLQGRGVPQDLGQAEHWYQQAAEQGEAKAQYQLGMLLHLNQGLPLDSPQPRYWLQKAAEQGNVQALDTLSTL</sequence>